<name>A0AAF0YTK2_9CORY</name>
<dbReference type="InterPro" id="IPR001763">
    <property type="entry name" value="Rhodanese-like_dom"/>
</dbReference>
<evidence type="ECO:0000313" key="5">
    <source>
        <dbReference type="EMBL" id="WOT01483.1"/>
    </source>
</evidence>
<reference evidence="5" key="1">
    <citation type="submission" date="2017-12" db="EMBL/GenBank/DDBJ databases">
        <authorList>
            <person name="Thomas-White K."/>
            <person name="Wolfe A.J."/>
        </authorList>
    </citation>
    <scope>NUCLEOTIDE SEQUENCE</scope>
    <source>
        <strain evidence="5">UMB0763</strain>
    </source>
</reference>
<evidence type="ECO:0000256" key="3">
    <source>
        <dbReference type="RuleBase" id="RU000507"/>
    </source>
</evidence>
<dbReference type="CDD" id="cd01449">
    <property type="entry name" value="TST_Repeat_2"/>
    <property type="match status" value="1"/>
</dbReference>
<evidence type="ECO:0000256" key="1">
    <source>
        <dbReference type="ARBA" id="ARBA00022737"/>
    </source>
</evidence>
<dbReference type="PROSITE" id="PS00683">
    <property type="entry name" value="RHODANESE_2"/>
    <property type="match status" value="1"/>
</dbReference>
<dbReference type="AlphaFoldDB" id="A0AAF0YTK2"/>
<sequence>MALEIDPDTRHADFAHPEHLVSASWLAAHAGTRGLAIVESDADGYQYDLGHIPTAIRIHPQSELADPLRRDILSPEDFAQLMKDKGIAPEDTVVLYGDNANVWACYTAWVMRQYGHRDVRILDGGRDAWAGEERELVFSFPIAKQVSYPVPHSSSLSKRIGVTQLRDGSGTFQLVDVRSPGLFSGAEASGAARDGHIPGAINVPWKSSLQPSGRFSDVATTRVAYADLDPAAPTVVYCNSGAQASHTAFILESLLGFSDVRVYDGSWTEWGNMIGLPIERSDAS</sequence>
<keyword evidence="3 5" id="KW-0808">Transferase</keyword>
<evidence type="ECO:0000313" key="6">
    <source>
        <dbReference type="Proteomes" id="UP000234560"/>
    </source>
</evidence>
<dbReference type="InterPro" id="IPR051126">
    <property type="entry name" value="Thiosulfate_sulfurtransferase"/>
</dbReference>
<dbReference type="Proteomes" id="UP000234560">
    <property type="component" value="Chromosome"/>
</dbReference>
<protein>
    <recommendedName>
        <fullName evidence="3">Sulfurtransferase</fullName>
    </recommendedName>
</protein>
<dbReference type="InterPro" id="IPR001307">
    <property type="entry name" value="Thiosulphate_STrfase_CS"/>
</dbReference>
<dbReference type="PANTHER" id="PTHR43855">
    <property type="entry name" value="THIOSULFATE SULFURTRANSFERASE"/>
    <property type="match status" value="1"/>
</dbReference>
<dbReference type="KEGG" id="cpyr:CYJ47_09415"/>
<evidence type="ECO:0000259" key="4">
    <source>
        <dbReference type="PROSITE" id="PS50206"/>
    </source>
</evidence>
<comment type="catalytic activity">
    <reaction evidence="2">
        <text>thiosulfate + hydrogen cyanide = thiocyanate + sulfite + 2 H(+)</text>
        <dbReference type="Rhea" id="RHEA:16881"/>
        <dbReference type="ChEBI" id="CHEBI:15378"/>
        <dbReference type="ChEBI" id="CHEBI:17359"/>
        <dbReference type="ChEBI" id="CHEBI:18022"/>
        <dbReference type="ChEBI" id="CHEBI:18407"/>
        <dbReference type="ChEBI" id="CHEBI:33542"/>
        <dbReference type="EC" id="2.8.1.1"/>
    </reaction>
</comment>
<dbReference type="InterPro" id="IPR036873">
    <property type="entry name" value="Rhodanese-like_dom_sf"/>
</dbReference>
<gene>
    <name evidence="5" type="ORF">CYJ47_09415</name>
</gene>
<dbReference type="EMBL" id="CP136958">
    <property type="protein sequence ID" value="WOT01483.1"/>
    <property type="molecule type" value="Genomic_DNA"/>
</dbReference>
<accession>A0AAF0YTK2</accession>
<proteinExistence type="predicted"/>
<dbReference type="GO" id="GO:0004792">
    <property type="term" value="F:thiosulfate-cyanide sulfurtransferase activity"/>
    <property type="evidence" value="ECO:0007669"/>
    <property type="project" value="UniProtKB-EC"/>
</dbReference>
<dbReference type="PANTHER" id="PTHR43855:SF1">
    <property type="entry name" value="THIOSULFATE SULFURTRANSFERASE"/>
    <property type="match status" value="1"/>
</dbReference>
<organism evidence="5 6">
    <name type="scientific">Corynebacterium pyruviciproducens</name>
    <dbReference type="NCBI Taxonomy" id="598660"/>
    <lineage>
        <taxon>Bacteria</taxon>
        <taxon>Bacillati</taxon>
        <taxon>Actinomycetota</taxon>
        <taxon>Actinomycetes</taxon>
        <taxon>Mycobacteriales</taxon>
        <taxon>Corynebacteriaceae</taxon>
        <taxon>Corynebacterium</taxon>
    </lineage>
</organism>
<dbReference type="Pfam" id="PF00581">
    <property type="entry name" value="Rhodanese"/>
    <property type="match status" value="2"/>
</dbReference>
<feature type="domain" description="Rhodanese" evidence="4">
    <location>
        <begin position="45"/>
        <end position="138"/>
    </location>
</feature>
<dbReference type="PROSITE" id="PS50206">
    <property type="entry name" value="RHODANESE_3"/>
    <property type="match status" value="2"/>
</dbReference>
<dbReference type="SUPFAM" id="SSF52821">
    <property type="entry name" value="Rhodanese/Cell cycle control phosphatase"/>
    <property type="match status" value="2"/>
</dbReference>
<reference evidence="5" key="2">
    <citation type="submission" date="2023-10" db="EMBL/GenBank/DDBJ databases">
        <authorList>
            <person name="Choi B."/>
        </authorList>
    </citation>
    <scope>NUCLEOTIDE SEQUENCE</scope>
    <source>
        <strain evidence="5">UMB0763</strain>
    </source>
</reference>
<dbReference type="Gene3D" id="3.40.250.10">
    <property type="entry name" value="Rhodanese-like domain"/>
    <property type="match status" value="2"/>
</dbReference>
<dbReference type="CDD" id="cd01448">
    <property type="entry name" value="TST_Repeat_1"/>
    <property type="match status" value="1"/>
</dbReference>
<evidence type="ECO:0000256" key="2">
    <source>
        <dbReference type="ARBA" id="ARBA00047549"/>
    </source>
</evidence>
<dbReference type="RefSeq" id="WP_101677833.1">
    <property type="nucleotide sequence ID" value="NZ_CAMIHY010000103.1"/>
</dbReference>
<keyword evidence="1" id="KW-0677">Repeat</keyword>
<dbReference type="SMART" id="SM00450">
    <property type="entry name" value="RHOD"/>
    <property type="match status" value="2"/>
</dbReference>
<feature type="domain" description="Rhodanese" evidence="4">
    <location>
        <begin position="168"/>
        <end position="279"/>
    </location>
</feature>